<keyword evidence="7 9" id="KW-1133">Transmembrane helix</keyword>
<dbReference type="PANTHER" id="PTHR30425:SF1">
    <property type="entry name" value="PHOSPHATE TRANSPORT SYSTEM PERMEASE PROTEIN PSTC"/>
    <property type="match status" value="1"/>
</dbReference>
<evidence type="ECO:0000256" key="5">
    <source>
        <dbReference type="ARBA" id="ARBA00022592"/>
    </source>
</evidence>
<feature type="transmembrane region" description="Helical" evidence="9">
    <location>
        <begin position="126"/>
        <end position="156"/>
    </location>
</feature>
<accession>A0A8I0KJ86</accession>
<sequence length="382" mass="40254">MAPSSHPHRGASQRSCRVHRRCSSLRRSVPRVTAVVVRGRELGGRVTTVLPTRVSSDAPDVPRTIRGGQAGADRVFAVAMRATGTTVLLITGGIGLFLALQAVPTLRHYGASFFTETQWEPDADVVGIGAVLVGTFSVAAVALVVAFPLALATALYISEYAPARLRGLLVSMVDLMAAVPSIIYGLWGFFLLQPHASAVARWLHEYLGFLPFFEVQADPQAAIWEQSRYTASAFIAGLAVAMMVIPMACAVMRQVFSQAPLGEREAAYALGATRWGMIRSVVLPFGRGGIIGGTMLGLGRALGETIAVLLIISPAFELKPRVLEIGTNTVSALIAGRFGEASGGQLQALLTAGFVLFVITLVINTAAAVVVSRSRSGAGTEA</sequence>
<evidence type="ECO:0000313" key="13">
    <source>
        <dbReference type="Proteomes" id="UP000659061"/>
    </source>
</evidence>
<feature type="transmembrane region" description="Helical" evidence="9">
    <location>
        <begin position="348"/>
        <end position="371"/>
    </location>
</feature>
<dbReference type="GO" id="GO:0006817">
    <property type="term" value="P:phosphate ion transport"/>
    <property type="evidence" value="ECO:0007669"/>
    <property type="project" value="UniProtKB-KW"/>
</dbReference>
<comment type="subcellular location">
    <subcellularLocation>
        <location evidence="1 9">Cell membrane</location>
        <topology evidence="1 9">Multi-pass membrane protein</topology>
    </subcellularLocation>
</comment>
<feature type="transmembrane region" description="Helical" evidence="9">
    <location>
        <begin position="229"/>
        <end position="251"/>
    </location>
</feature>
<evidence type="ECO:0000256" key="6">
    <source>
        <dbReference type="ARBA" id="ARBA00022692"/>
    </source>
</evidence>
<evidence type="ECO:0000256" key="3">
    <source>
        <dbReference type="ARBA" id="ARBA00022448"/>
    </source>
</evidence>
<comment type="function">
    <text evidence="10">Part of the binding-protein-dependent transport system for phosphate; probably responsible for the translocation of the substrate across the membrane.</text>
</comment>
<proteinExistence type="inferred from homology"/>
<organism evidence="12 13">
    <name type="scientific">Aeromicrobium tamlense</name>
    <dbReference type="NCBI Taxonomy" id="375541"/>
    <lineage>
        <taxon>Bacteria</taxon>
        <taxon>Bacillati</taxon>
        <taxon>Actinomycetota</taxon>
        <taxon>Actinomycetes</taxon>
        <taxon>Propionibacteriales</taxon>
        <taxon>Nocardioidaceae</taxon>
        <taxon>Aeromicrobium</taxon>
    </lineage>
</organism>
<dbReference type="PANTHER" id="PTHR30425">
    <property type="entry name" value="PHOSPHATE TRANSPORT SYSTEM PERMEASE PROTEIN PST"/>
    <property type="match status" value="1"/>
</dbReference>
<dbReference type="InterPro" id="IPR011864">
    <property type="entry name" value="Phosphate_PstC"/>
</dbReference>
<dbReference type="EMBL" id="JACWMT010000003">
    <property type="protein sequence ID" value="MBD1271685.1"/>
    <property type="molecule type" value="Genomic_DNA"/>
</dbReference>
<evidence type="ECO:0000259" key="11">
    <source>
        <dbReference type="PROSITE" id="PS50928"/>
    </source>
</evidence>
<keyword evidence="6 9" id="KW-0812">Transmembrane</keyword>
<reference evidence="12" key="1">
    <citation type="submission" date="2020-09" db="EMBL/GenBank/DDBJ databases">
        <title>Novel species in genus Aeromicrobium.</title>
        <authorList>
            <person name="Zhang G."/>
        </authorList>
    </citation>
    <scope>NUCLEOTIDE SEQUENCE</scope>
    <source>
        <strain evidence="12">SSW1-57</strain>
    </source>
</reference>
<evidence type="ECO:0000256" key="1">
    <source>
        <dbReference type="ARBA" id="ARBA00004651"/>
    </source>
</evidence>
<keyword evidence="3 9" id="KW-0813">Transport</keyword>
<dbReference type="AlphaFoldDB" id="A0A8I0KJ86"/>
<name>A0A8I0KJ86_9ACTN</name>
<dbReference type="InterPro" id="IPR051124">
    <property type="entry name" value="Phosphate_Transport_Permease"/>
</dbReference>
<dbReference type="SUPFAM" id="SSF161098">
    <property type="entry name" value="MetI-like"/>
    <property type="match status" value="1"/>
</dbReference>
<dbReference type="NCBIfam" id="TIGR02138">
    <property type="entry name" value="phosphate_pstC"/>
    <property type="match status" value="1"/>
</dbReference>
<gene>
    <name evidence="12" type="primary">pstC</name>
    <name evidence="12" type="ORF">IDH50_15680</name>
</gene>
<feature type="domain" description="ABC transmembrane type-1" evidence="11">
    <location>
        <begin position="132"/>
        <end position="367"/>
    </location>
</feature>
<keyword evidence="5 10" id="KW-0592">Phosphate transport</keyword>
<evidence type="ECO:0000256" key="9">
    <source>
        <dbReference type="RuleBase" id="RU363032"/>
    </source>
</evidence>
<comment type="caution">
    <text evidence="12">The sequence shown here is derived from an EMBL/GenBank/DDBJ whole genome shotgun (WGS) entry which is preliminary data.</text>
</comment>
<evidence type="ECO:0000256" key="2">
    <source>
        <dbReference type="ARBA" id="ARBA00007069"/>
    </source>
</evidence>
<dbReference type="GO" id="GO:0005315">
    <property type="term" value="F:phosphate transmembrane transporter activity"/>
    <property type="evidence" value="ECO:0007669"/>
    <property type="project" value="InterPro"/>
</dbReference>
<feature type="transmembrane region" description="Helical" evidence="9">
    <location>
        <begin position="87"/>
        <end position="106"/>
    </location>
</feature>
<feature type="transmembrane region" description="Helical" evidence="9">
    <location>
        <begin position="297"/>
        <end position="316"/>
    </location>
</feature>
<dbReference type="GO" id="GO:0005886">
    <property type="term" value="C:plasma membrane"/>
    <property type="evidence" value="ECO:0007669"/>
    <property type="project" value="UniProtKB-SubCell"/>
</dbReference>
<evidence type="ECO:0000313" key="12">
    <source>
        <dbReference type="EMBL" id="MBD1271685.1"/>
    </source>
</evidence>
<feature type="transmembrane region" description="Helical" evidence="9">
    <location>
        <begin position="168"/>
        <end position="192"/>
    </location>
</feature>
<dbReference type="InterPro" id="IPR035906">
    <property type="entry name" value="MetI-like_sf"/>
</dbReference>
<evidence type="ECO:0000256" key="10">
    <source>
        <dbReference type="RuleBase" id="RU363054"/>
    </source>
</evidence>
<dbReference type="Gene3D" id="1.10.3720.10">
    <property type="entry name" value="MetI-like"/>
    <property type="match status" value="1"/>
</dbReference>
<dbReference type="Proteomes" id="UP000659061">
    <property type="component" value="Unassembled WGS sequence"/>
</dbReference>
<dbReference type="Pfam" id="PF00528">
    <property type="entry name" value="BPD_transp_1"/>
    <property type="match status" value="1"/>
</dbReference>
<evidence type="ECO:0000256" key="7">
    <source>
        <dbReference type="ARBA" id="ARBA00022989"/>
    </source>
</evidence>
<dbReference type="PROSITE" id="PS50928">
    <property type="entry name" value="ABC_TM1"/>
    <property type="match status" value="1"/>
</dbReference>
<evidence type="ECO:0000256" key="4">
    <source>
        <dbReference type="ARBA" id="ARBA00022475"/>
    </source>
</evidence>
<protein>
    <recommendedName>
        <fullName evidence="10">Phosphate transport system permease protein</fullName>
    </recommendedName>
</protein>
<dbReference type="InterPro" id="IPR000515">
    <property type="entry name" value="MetI-like"/>
</dbReference>
<dbReference type="CDD" id="cd06261">
    <property type="entry name" value="TM_PBP2"/>
    <property type="match status" value="1"/>
</dbReference>
<keyword evidence="4 10" id="KW-1003">Cell membrane</keyword>
<comment type="similarity">
    <text evidence="2 10">Belongs to the binding-protein-dependent transport system permease family. CysTW subfamily.</text>
</comment>
<keyword evidence="8 9" id="KW-0472">Membrane</keyword>
<evidence type="ECO:0000256" key="8">
    <source>
        <dbReference type="ARBA" id="ARBA00023136"/>
    </source>
</evidence>